<dbReference type="EMBL" id="MU275919">
    <property type="protein sequence ID" value="KAI0046732.1"/>
    <property type="molecule type" value="Genomic_DNA"/>
</dbReference>
<evidence type="ECO:0000313" key="1">
    <source>
        <dbReference type="EMBL" id="KAI0046732.1"/>
    </source>
</evidence>
<sequence>MPYPSTLAQRGPLSAANFNRFDPEFTEFKDAFAKGDTLLTFDYKSRSLVLFHYPCYEDGQPVPPEELLQYWESHDMPTPVCFCVLKTGEEKRSILFLPRYPTGEHLNQPCLTCADGLCGLFRNLKRLYDDHKNLPCKQYPLLAVVRRRITPPRYDHSGPTTPKRRRGVDIDASMTLAGSKAPSSSLRSPSIVGPTPSPQAIKRPASASPANRLLPKIERRSPVKSEGSVKLEGSGGPAAPYLGDHAIYTQNIPKPFPMDAEPTPAMLKGMYGADLARMFGKGEYGSDPAFVNGLLRLYSPGLLNRVNHQDAFPEDKAVEVLLKVLDPTSPGIT</sequence>
<keyword evidence="2" id="KW-1185">Reference proteome</keyword>
<feature type="non-terminal residue" evidence="1">
    <location>
        <position position="333"/>
    </location>
</feature>
<accession>A0ACB8RSC2</accession>
<protein>
    <submittedName>
        <fullName evidence="1">Uncharacterized protein</fullName>
    </submittedName>
</protein>
<evidence type="ECO:0000313" key="2">
    <source>
        <dbReference type="Proteomes" id="UP000814033"/>
    </source>
</evidence>
<gene>
    <name evidence="1" type="ORF">FA95DRAFT_1606700</name>
</gene>
<reference evidence="1" key="1">
    <citation type="submission" date="2021-02" db="EMBL/GenBank/DDBJ databases">
        <authorList>
            <consortium name="DOE Joint Genome Institute"/>
            <person name="Ahrendt S."/>
            <person name="Looney B.P."/>
            <person name="Miyauchi S."/>
            <person name="Morin E."/>
            <person name="Drula E."/>
            <person name="Courty P.E."/>
            <person name="Chicoki N."/>
            <person name="Fauchery L."/>
            <person name="Kohler A."/>
            <person name="Kuo A."/>
            <person name="Labutti K."/>
            <person name="Pangilinan J."/>
            <person name="Lipzen A."/>
            <person name="Riley R."/>
            <person name="Andreopoulos W."/>
            <person name="He G."/>
            <person name="Johnson J."/>
            <person name="Barry K.W."/>
            <person name="Grigoriev I.V."/>
            <person name="Nagy L."/>
            <person name="Hibbett D."/>
            <person name="Henrissat B."/>
            <person name="Matheny P.B."/>
            <person name="Labbe J."/>
            <person name="Martin F."/>
        </authorList>
    </citation>
    <scope>NUCLEOTIDE SEQUENCE</scope>
    <source>
        <strain evidence="1">FP105234-sp</strain>
    </source>
</reference>
<dbReference type="Proteomes" id="UP000814033">
    <property type="component" value="Unassembled WGS sequence"/>
</dbReference>
<proteinExistence type="predicted"/>
<organism evidence="1 2">
    <name type="scientific">Auriscalpium vulgare</name>
    <dbReference type="NCBI Taxonomy" id="40419"/>
    <lineage>
        <taxon>Eukaryota</taxon>
        <taxon>Fungi</taxon>
        <taxon>Dikarya</taxon>
        <taxon>Basidiomycota</taxon>
        <taxon>Agaricomycotina</taxon>
        <taxon>Agaricomycetes</taxon>
        <taxon>Russulales</taxon>
        <taxon>Auriscalpiaceae</taxon>
        <taxon>Auriscalpium</taxon>
    </lineage>
</organism>
<reference evidence="1" key="2">
    <citation type="journal article" date="2022" name="New Phytol.">
        <title>Evolutionary transition to the ectomycorrhizal habit in the genomes of a hyperdiverse lineage of mushroom-forming fungi.</title>
        <authorList>
            <person name="Looney B."/>
            <person name="Miyauchi S."/>
            <person name="Morin E."/>
            <person name="Drula E."/>
            <person name="Courty P.E."/>
            <person name="Kohler A."/>
            <person name="Kuo A."/>
            <person name="LaButti K."/>
            <person name="Pangilinan J."/>
            <person name="Lipzen A."/>
            <person name="Riley R."/>
            <person name="Andreopoulos W."/>
            <person name="He G."/>
            <person name="Johnson J."/>
            <person name="Nolan M."/>
            <person name="Tritt A."/>
            <person name="Barry K.W."/>
            <person name="Grigoriev I.V."/>
            <person name="Nagy L.G."/>
            <person name="Hibbett D."/>
            <person name="Henrissat B."/>
            <person name="Matheny P.B."/>
            <person name="Labbe J."/>
            <person name="Martin F.M."/>
        </authorList>
    </citation>
    <scope>NUCLEOTIDE SEQUENCE</scope>
    <source>
        <strain evidence="1">FP105234-sp</strain>
    </source>
</reference>
<name>A0ACB8RSC2_9AGAM</name>
<comment type="caution">
    <text evidence="1">The sequence shown here is derived from an EMBL/GenBank/DDBJ whole genome shotgun (WGS) entry which is preliminary data.</text>
</comment>